<proteinExistence type="predicted"/>
<dbReference type="OrthoDB" id="4869960at2759"/>
<dbReference type="InterPro" id="IPR036322">
    <property type="entry name" value="WD40_repeat_dom_sf"/>
</dbReference>
<accession>A0A0S4JTB8</accession>
<dbReference type="PROSITE" id="PS50294">
    <property type="entry name" value="WD_REPEATS_REGION"/>
    <property type="match status" value="1"/>
</dbReference>
<dbReference type="SMART" id="SM00320">
    <property type="entry name" value="WD40"/>
    <property type="match status" value="3"/>
</dbReference>
<dbReference type="GO" id="GO:0005737">
    <property type="term" value="C:cytoplasm"/>
    <property type="evidence" value="ECO:0007669"/>
    <property type="project" value="TreeGrafter"/>
</dbReference>
<dbReference type="PANTHER" id="PTHR15574:SF21">
    <property type="entry name" value="DDB1- AND CUL4-ASSOCIATED FACTOR 8"/>
    <property type="match status" value="1"/>
</dbReference>
<dbReference type="VEuPathDB" id="TriTrypDB:BSAL_38655"/>
<dbReference type="SUPFAM" id="SSF48452">
    <property type="entry name" value="TPR-like"/>
    <property type="match status" value="1"/>
</dbReference>
<dbReference type="SUPFAM" id="SSF50978">
    <property type="entry name" value="WD40 repeat-like"/>
    <property type="match status" value="1"/>
</dbReference>
<dbReference type="InterPro" id="IPR011990">
    <property type="entry name" value="TPR-like_helical_dom_sf"/>
</dbReference>
<dbReference type="AlphaFoldDB" id="A0A0S4JTB8"/>
<dbReference type="EMBL" id="CYKH01002074">
    <property type="protein sequence ID" value="CUG92646.1"/>
    <property type="molecule type" value="Genomic_DNA"/>
</dbReference>
<dbReference type="InterPro" id="IPR045151">
    <property type="entry name" value="DCAF8"/>
</dbReference>
<evidence type="ECO:0000313" key="4">
    <source>
        <dbReference type="EMBL" id="CUG92646.1"/>
    </source>
</evidence>
<evidence type="ECO:0000256" key="3">
    <source>
        <dbReference type="PROSITE-ProRule" id="PRU00221"/>
    </source>
</evidence>
<dbReference type="Proteomes" id="UP000051952">
    <property type="component" value="Unassembled WGS sequence"/>
</dbReference>
<evidence type="ECO:0000313" key="5">
    <source>
        <dbReference type="Proteomes" id="UP000051952"/>
    </source>
</evidence>
<dbReference type="InterPro" id="IPR001680">
    <property type="entry name" value="WD40_rpt"/>
</dbReference>
<dbReference type="Gene3D" id="1.25.40.10">
    <property type="entry name" value="Tetratricopeptide repeat domain"/>
    <property type="match status" value="1"/>
</dbReference>
<keyword evidence="2" id="KW-0677">Repeat</keyword>
<keyword evidence="5" id="KW-1185">Reference proteome</keyword>
<keyword evidence="1 3" id="KW-0853">WD repeat</keyword>
<dbReference type="PANTHER" id="PTHR15574">
    <property type="entry name" value="WD REPEAT DOMAIN-CONTAINING FAMILY"/>
    <property type="match status" value="1"/>
</dbReference>
<dbReference type="PROSITE" id="PS50082">
    <property type="entry name" value="WD_REPEATS_2"/>
    <property type="match status" value="1"/>
</dbReference>
<evidence type="ECO:0000256" key="1">
    <source>
        <dbReference type="ARBA" id="ARBA00022574"/>
    </source>
</evidence>
<dbReference type="Pfam" id="PF00400">
    <property type="entry name" value="WD40"/>
    <property type="match status" value="1"/>
</dbReference>
<protein>
    <submittedName>
        <fullName evidence="4">Uncharacterized protein</fullName>
    </submittedName>
</protein>
<feature type="repeat" description="WD" evidence="3">
    <location>
        <begin position="62"/>
        <end position="96"/>
    </location>
</feature>
<dbReference type="InterPro" id="IPR015943">
    <property type="entry name" value="WD40/YVTN_repeat-like_dom_sf"/>
</dbReference>
<dbReference type="Gene3D" id="2.130.10.10">
    <property type="entry name" value="YVTN repeat-like/Quinoprotein amine dehydrogenase"/>
    <property type="match status" value="1"/>
</dbReference>
<reference evidence="5" key="1">
    <citation type="submission" date="2015-09" db="EMBL/GenBank/DDBJ databases">
        <authorList>
            <consortium name="Pathogen Informatics"/>
        </authorList>
    </citation>
    <scope>NUCLEOTIDE SEQUENCE [LARGE SCALE GENOMIC DNA]</scope>
    <source>
        <strain evidence="5">Lake Konstanz</strain>
    </source>
</reference>
<sequence length="663" mass="72456">MIASYPFIFLPFCEDTMAARWWRKSPYTAQPANIASLHAHPKQSSSIQPSMFSFPNSAESILVGHDGCVNALAWSADGTMLFSGSDDRHIGVWALNEVAFPSKSHRLSSSQRHSDARHGPVKMTGTIHRSNILDVAVPQSNTGKCLSIAIGGTLGVTYVERGTSILVYDCDEDFRHNGASMEEKFGRRCEFVEGSEVLCLAAVGGEVKVFDLRMECIPVAAWKGSTFALGPRNCVYYAGSAGLSVADLRKCEPHQQHLDERVLWRPSVPNTRISGIDVSADGGLIAVSCMDSPLYLLSSVTSEPIHQAISDVVCVATLGKHKNSQTFLKRPALMNVHQQVWVGHGCDSGHAVLYEGGVDTQLAPAFQVDDATISAAINDLHDVSNHDALTVLPPKSDTHRVCRTDDENGFDCNVNLRSRCTRRQCDTRICNVVAPHPSLQRSRHFTTPSHVHPGASIIATSGLESNIHLFHIMDDNMPRMGSDFVKDFAAMTTPGATDKRNDPHSCVHQHVLQHAAVLKDKASLVFGQKRYALALEWYSQLGVATRLEAPWNPSDMQPSTRILICALWGNAALSASRLGLHSLVLAHCDAMVKVDANQPKAFYRRACALKALGDIDSALESAKKASDLTQHQDQAIELLRTALSRDCMAAADKRKKQYAKMFS</sequence>
<gene>
    <name evidence="4" type="ORF">BSAL_38655</name>
</gene>
<evidence type="ECO:0000256" key="2">
    <source>
        <dbReference type="ARBA" id="ARBA00022737"/>
    </source>
</evidence>
<name>A0A0S4JTB8_BODSA</name>
<dbReference type="GO" id="GO:0080008">
    <property type="term" value="C:Cul4-RING E3 ubiquitin ligase complex"/>
    <property type="evidence" value="ECO:0007669"/>
    <property type="project" value="TreeGrafter"/>
</dbReference>
<organism evidence="4 5">
    <name type="scientific">Bodo saltans</name>
    <name type="common">Flagellated protozoan</name>
    <dbReference type="NCBI Taxonomy" id="75058"/>
    <lineage>
        <taxon>Eukaryota</taxon>
        <taxon>Discoba</taxon>
        <taxon>Euglenozoa</taxon>
        <taxon>Kinetoplastea</taxon>
        <taxon>Metakinetoplastina</taxon>
        <taxon>Eubodonida</taxon>
        <taxon>Bodonidae</taxon>
        <taxon>Bodo</taxon>
    </lineage>
</organism>